<proteinExistence type="predicted"/>
<keyword evidence="1" id="KW-0472">Membrane</keyword>
<keyword evidence="3" id="KW-1185">Reference proteome</keyword>
<organism evidence="2 3">
    <name type="scientific">Ramlibacter algicola</name>
    <dbReference type="NCBI Taxonomy" id="2795217"/>
    <lineage>
        <taxon>Bacteria</taxon>
        <taxon>Pseudomonadati</taxon>
        <taxon>Pseudomonadota</taxon>
        <taxon>Betaproteobacteria</taxon>
        <taxon>Burkholderiales</taxon>
        <taxon>Comamonadaceae</taxon>
        <taxon>Ramlibacter</taxon>
    </lineage>
</organism>
<name>A0A934UR65_9BURK</name>
<evidence type="ECO:0000313" key="2">
    <source>
        <dbReference type="EMBL" id="MBK0393414.1"/>
    </source>
</evidence>
<feature type="transmembrane region" description="Helical" evidence="1">
    <location>
        <begin position="91"/>
        <end position="108"/>
    </location>
</feature>
<reference evidence="2" key="1">
    <citation type="submission" date="2020-12" db="EMBL/GenBank/DDBJ databases">
        <title>Ramlibacter sp. nov., isolated from a freshwater alga, Cryptomonas.</title>
        <authorList>
            <person name="Kim H.M."/>
            <person name="Jeon C.O."/>
        </authorList>
    </citation>
    <scope>NUCLEOTIDE SEQUENCE</scope>
    <source>
        <strain evidence="2">CrO1</strain>
    </source>
</reference>
<evidence type="ECO:0000256" key="1">
    <source>
        <dbReference type="SAM" id="Phobius"/>
    </source>
</evidence>
<keyword evidence="1" id="KW-1133">Transmembrane helix</keyword>
<dbReference type="Proteomes" id="UP000617041">
    <property type="component" value="Unassembled WGS sequence"/>
</dbReference>
<dbReference type="EMBL" id="JAEDAO010000001">
    <property type="protein sequence ID" value="MBK0393414.1"/>
    <property type="molecule type" value="Genomic_DNA"/>
</dbReference>
<protein>
    <submittedName>
        <fullName evidence="2">Anti-sigma factor</fullName>
    </submittedName>
</protein>
<dbReference type="RefSeq" id="WP_200788381.1">
    <property type="nucleotide sequence ID" value="NZ_JAEDAO010000001.1"/>
</dbReference>
<comment type="caution">
    <text evidence="2">The sequence shown here is derived from an EMBL/GenBank/DDBJ whole genome shotgun (WGS) entry which is preliminary data.</text>
</comment>
<sequence>MRPTDPTRSTAEDELHALVDGRLPAAEREAVRARLAAEPATAATLQAWEEQRAVLQRLHEDVLREPVPPALLQATRQVGGARARIDRWQRWGGLAASVGIAFAVGWLAHAQWQALPAGANVAKARAGAEFGRQAVIAHVVYAPEVRHPVEVEAAQQQHLVQWLSKRLGRPLKLPDLAAQGYELVGGRLLPGDQGARAQFMYQNARGERVTLYVGALDAAKTSGETAFRFTSEDGASSFYWTDQGFGYALAGKLPRPDLLGLAEAVYKQL</sequence>
<gene>
    <name evidence="2" type="ORF">I8E28_12495</name>
</gene>
<dbReference type="AlphaFoldDB" id="A0A934UR65"/>
<keyword evidence="1" id="KW-0812">Transmembrane</keyword>
<evidence type="ECO:0000313" key="3">
    <source>
        <dbReference type="Proteomes" id="UP000617041"/>
    </source>
</evidence>
<accession>A0A934UR65</accession>